<name>A0A0A8ZXN2_ARUDO</name>
<protein>
    <submittedName>
        <fullName evidence="1">Uncharacterized protein</fullName>
    </submittedName>
</protein>
<evidence type="ECO:0000313" key="1">
    <source>
        <dbReference type="EMBL" id="JAD39552.1"/>
    </source>
</evidence>
<proteinExistence type="predicted"/>
<dbReference type="EMBL" id="GBRH01258343">
    <property type="protein sequence ID" value="JAD39552.1"/>
    <property type="molecule type" value="Transcribed_RNA"/>
</dbReference>
<reference evidence="1" key="2">
    <citation type="journal article" date="2015" name="Data Brief">
        <title>Shoot transcriptome of the giant reed, Arundo donax.</title>
        <authorList>
            <person name="Barrero R.A."/>
            <person name="Guerrero F.D."/>
            <person name="Moolhuijzen P."/>
            <person name="Goolsby J.A."/>
            <person name="Tidwell J."/>
            <person name="Bellgard S.E."/>
            <person name="Bellgard M.I."/>
        </authorList>
    </citation>
    <scope>NUCLEOTIDE SEQUENCE</scope>
    <source>
        <tissue evidence="1">Shoot tissue taken approximately 20 cm above the soil surface</tissue>
    </source>
</reference>
<organism evidence="1">
    <name type="scientific">Arundo donax</name>
    <name type="common">Giant reed</name>
    <name type="synonym">Donax arundinaceus</name>
    <dbReference type="NCBI Taxonomy" id="35708"/>
    <lineage>
        <taxon>Eukaryota</taxon>
        <taxon>Viridiplantae</taxon>
        <taxon>Streptophyta</taxon>
        <taxon>Embryophyta</taxon>
        <taxon>Tracheophyta</taxon>
        <taxon>Spermatophyta</taxon>
        <taxon>Magnoliopsida</taxon>
        <taxon>Liliopsida</taxon>
        <taxon>Poales</taxon>
        <taxon>Poaceae</taxon>
        <taxon>PACMAD clade</taxon>
        <taxon>Arundinoideae</taxon>
        <taxon>Arundineae</taxon>
        <taxon>Arundo</taxon>
    </lineage>
</organism>
<reference evidence="1" key="1">
    <citation type="submission" date="2014-09" db="EMBL/GenBank/DDBJ databases">
        <authorList>
            <person name="Magalhaes I.L.F."/>
            <person name="Oliveira U."/>
            <person name="Santos F.R."/>
            <person name="Vidigal T.H.D.A."/>
            <person name="Brescovit A.D."/>
            <person name="Santos A.J."/>
        </authorList>
    </citation>
    <scope>NUCLEOTIDE SEQUENCE</scope>
    <source>
        <tissue evidence="1">Shoot tissue taken approximately 20 cm above the soil surface</tissue>
    </source>
</reference>
<accession>A0A0A8ZXN2</accession>
<dbReference type="AlphaFoldDB" id="A0A0A8ZXN2"/>
<sequence>MLVASFDLHAWDQDAFGFFSDVARWKRNFLITNFPKKI</sequence>